<feature type="transmembrane region" description="Helical" evidence="5">
    <location>
        <begin position="135"/>
        <end position="153"/>
    </location>
</feature>
<dbReference type="RefSeq" id="WP_003041083.1">
    <property type="nucleotide sequence ID" value="NZ_VJEZ01000004.1"/>
</dbReference>
<dbReference type="CDD" id="cd06261">
    <property type="entry name" value="TM_PBP2"/>
    <property type="match status" value="1"/>
</dbReference>
<keyword evidence="5" id="KW-0813">Transport</keyword>
<feature type="transmembrane region" description="Helical" evidence="5">
    <location>
        <begin position="434"/>
        <end position="458"/>
    </location>
</feature>
<comment type="subcellular location">
    <subcellularLocation>
        <location evidence="1 5">Cell membrane</location>
        <topology evidence="1 5">Multi-pass membrane protein</topology>
    </subcellularLocation>
</comment>
<keyword evidence="4 5" id="KW-0472">Membrane</keyword>
<dbReference type="GO" id="GO:0005886">
    <property type="term" value="C:plasma membrane"/>
    <property type="evidence" value="ECO:0007669"/>
    <property type="project" value="UniProtKB-SubCell"/>
</dbReference>
<dbReference type="Proteomes" id="UP000469081">
    <property type="component" value="Unassembled WGS sequence"/>
</dbReference>
<dbReference type="InterPro" id="IPR000515">
    <property type="entry name" value="MetI-like"/>
</dbReference>
<evidence type="ECO:0000256" key="1">
    <source>
        <dbReference type="ARBA" id="ARBA00004651"/>
    </source>
</evidence>
<evidence type="ECO:0000256" key="3">
    <source>
        <dbReference type="ARBA" id="ARBA00022989"/>
    </source>
</evidence>
<accession>A0A6I4RNJ0</accession>
<gene>
    <name evidence="7" type="ORF">FNC33_04190</name>
</gene>
<evidence type="ECO:0000256" key="5">
    <source>
        <dbReference type="RuleBase" id="RU363032"/>
    </source>
</evidence>
<dbReference type="InterPro" id="IPR035906">
    <property type="entry name" value="MetI-like_sf"/>
</dbReference>
<evidence type="ECO:0000313" key="8">
    <source>
        <dbReference type="Proteomes" id="UP000469081"/>
    </source>
</evidence>
<comment type="similarity">
    <text evidence="5">Belongs to the binding-protein-dependent transport system permease family.</text>
</comment>
<feature type="transmembrane region" description="Helical" evidence="5">
    <location>
        <begin position="407"/>
        <end position="428"/>
    </location>
</feature>
<feature type="transmembrane region" description="Helical" evidence="5">
    <location>
        <begin position="541"/>
        <end position="560"/>
    </location>
</feature>
<dbReference type="EMBL" id="VJEZ01000004">
    <property type="protein sequence ID" value="MWZ39747.1"/>
    <property type="molecule type" value="Genomic_DNA"/>
</dbReference>
<dbReference type="PANTHER" id="PTHR42744">
    <property type="entry name" value="BINDING-PROTEIN-DEPENDENT TRANSPORT SYSTEMS INNER MEMBRANE COMPONENT"/>
    <property type="match status" value="1"/>
</dbReference>
<feature type="domain" description="ABC transmembrane type-1" evidence="6">
    <location>
        <begin position="63"/>
        <end position="258"/>
    </location>
</feature>
<evidence type="ECO:0000256" key="4">
    <source>
        <dbReference type="ARBA" id="ARBA00023136"/>
    </source>
</evidence>
<evidence type="ECO:0000256" key="2">
    <source>
        <dbReference type="ARBA" id="ARBA00022692"/>
    </source>
</evidence>
<feature type="transmembrane region" description="Helical" evidence="5">
    <location>
        <begin position="336"/>
        <end position="357"/>
    </location>
</feature>
<sequence>MFASYTITKKRFLPNKADVIIVALILIVSTLAYYAWSDMHQAFIDASSVSAISLDPSHLPYYMLRTTMRLIIGMIFSLIFALIVGYACAKNKHFARVCLPIINFLESAPLLGFLTFTTAFFIFLFPHSIMGLEAAAIFGIFTSQAWNIALILYQTIRIVPTELTEAATAFKLNAWQRFWRIELPYSVPGLLWNIMVSQSAAWFAITASEAIPTITGDVSLPGIGSYIALALTDSNITAILYALVAIIINIALFDQLLFRPLVKWSEKFKYESINNKTTDSPWLYRSYKKSQFVNAIKPIFSTIVFWLINGASFLNKKINLKSPTRDIKILKKLSCTAWYIVIISACVWAGNALWHFFPDGDMSYLIPLMIETTVRVTIAMMISVAICTPLGIWIGMSSKRTKAIQPIIQIGAAIPQPIFFPIVAILILAGDGSLNIWCIPLIMTGTSWYVLFNVIAGFSNLPTEIIEMTKSFHLKGWKWWFKFAIPAVFPYIVCGIISAAGGAWNSAIAAELVIWGSNTIKVDGIGALVSTTTANNQLHEAALAVVALCSLVALCVIFIWKPLYKLAETKYKCN</sequence>
<feature type="transmembrane region" description="Helical" evidence="5">
    <location>
        <begin position="19"/>
        <end position="36"/>
    </location>
</feature>
<reference evidence="7 8" key="1">
    <citation type="submission" date="2019-06" db="EMBL/GenBank/DDBJ databases">
        <title>Phylogeography and genetic diversity of Francisella tularensis subsp. holarctica in France (1947-2018).</title>
        <authorList>
            <person name="Kevin M."/>
            <person name="Madani N."/>
            <person name="Maurin M."/>
        </authorList>
    </citation>
    <scope>NUCLEOTIDE SEQUENCE [LARGE SCALE GENOMIC DNA]</scope>
    <source>
        <strain evidence="7 8">ATCC 15482</strain>
    </source>
</reference>
<dbReference type="Pfam" id="PF00528">
    <property type="entry name" value="BPD_transp_1"/>
    <property type="match status" value="2"/>
</dbReference>
<feature type="transmembrane region" description="Helical" evidence="5">
    <location>
        <begin position="238"/>
        <end position="258"/>
    </location>
</feature>
<dbReference type="PANTHER" id="PTHR42744:SF1">
    <property type="entry name" value="BINDING-PROTEIN-DEPENDENT TRANSPORT SYSTEMS INNER MEMBRANE COMPONENT"/>
    <property type="match status" value="1"/>
</dbReference>
<proteinExistence type="inferred from homology"/>
<dbReference type="SUPFAM" id="SSF161098">
    <property type="entry name" value="MetI-like"/>
    <property type="match status" value="2"/>
</dbReference>
<keyword evidence="2 5" id="KW-0812">Transmembrane</keyword>
<evidence type="ECO:0000313" key="7">
    <source>
        <dbReference type="EMBL" id="MWZ39747.1"/>
    </source>
</evidence>
<dbReference type="GO" id="GO:0055085">
    <property type="term" value="P:transmembrane transport"/>
    <property type="evidence" value="ECO:0007669"/>
    <property type="project" value="InterPro"/>
</dbReference>
<dbReference type="Gene3D" id="1.10.3720.10">
    <property type="entry name" value="MetI-like"/>
    <property type="match status" value="2"/>
</dbReference>
<feature type="transmembrane region" description="Helical" evidence="5">
    <location>
        <begin position="110"/>
        <end position="129"/>
    </location>
</feature>
<feature type="transmembrane region" description="Helical" evidence="5">
    <location>
        <begin position="479"/>
        <end position="504"/>
    </location>
</feature>
<feature type="domain" description="ABC transmembrane type-1" evidence="6">
    <location>
        <begin position="369"/>
        <end position="560"/>
    </location>
</feature>
<keyword evidence="3 5" id="KW-1133">Transmembrane helix</keyword>
<feature type="transmembrane region" description="Helical" evidence="5">
    <location>
        <begin position="70"/>
        <end position="89"/>
    </location>
</feature>
<comment type="caution">
    <text evidence="7">The sequence shown here is derived from an EMBL/GenBank/DDBJ whole genome shotgun (WGS) entry which is preliminary data.</text>
</comment>
<feature type="transmembrane region" description="Helical" evidence="5">
    <location>
        <begin position="377"/>
        <end position="395"/>
    </location>
</feature>
<protein>
    <submittedName>
        <fullName evidence="7">ABC transporter permease subunit</fullName>
    </submittedName>
</protein>
<organism evidence="7 8">
    <name type="scientific">Francisella tularensis</name>
    <dbReference type="NCBI Taxonomy" id="263"/>
    <lineage>
        <taxon>Bacteria</taxon>
        <taxon>Pseudomonadati</taxon>
        <taxon>Pseudomonadota</taxon>
        <taxon>Gammaproteobacteria</taxon>
        <taxon>Thiotrichales</taxon>
        <taxon>Francisellaceae</taxon>
        <taxon>Francisella</taxon>
    </lineage>
</organism>
<dbReference type="AlphaFoldDB" id="A0A6I4RNJ0"/>
<dbReference type="PROSITE" id="PS50928">
    <property type="entry name" value="ABC_TM1"/>
    <property type="match status" value="2"/>
</dbReference>
<name>A0A6I4RNJ0_FRATU</name>
<feature type="transmembrane region" description="Helical" evidence="5">
    <location>
        <begin position="295"/>
        <end position="315"/>
    </location>
</feature>
<evidence type="ECO:0000259" key="6">
    <source>
        <dbReference type="PROSITE" id="PS50928"/>
    </source>
</evidence>